<feature type="transmembrane region" description="Helical" evidence="2">
    <location>
        <begin position="90"/>
        <end position="112"/>
    </location>
</feature>
<accession>A0A9P7F1N2</accession>
<comment type="caution">
    <text evidence="3">The sequence shown here is derived from an EMBL/GenBank/DDBJ whole genome shotgun (WGS) entry which is preliminary data.</text>
</comment>
<dbReference type="GeneID" id="64704140"/>
<evidence type="ECO:0000256" key="2">
    <source>
        <dbReference type="SAM" id="Phobius"/>
    </source>
</evidence>
<keyword evidence="2" id="KW-0812">Transmembrane</keyword>
<protein>
    <submittedName>
        <fullName evidence="3">Uncharacterized protein</fullName>
    </submittedName>
</protein>
<proteinExistence type="predicted"/>
<sequence>MSAFMTFTHEAQHNGQLSSDALKNACQNWATRLSRTLNPPDDTLSYIFQAFWIRHLLSWLKWQWCLKGLQSCLVVSSERQKFVKSLTSPFISAILETNIALFYYIYCLILILDPIHVQSNKALPAIIPDPKTSTIQASTPPSTSEMLKKGPSTPILTPPSQLIGTLRCSPSSPPFTPPLPHSPSPKLEIAVSHAGTSKKHMLDELGLDSDISFECVALAPTKHPKRDRLILQPEAGQSDKNARK</sequence>
<keyword evidence="2" id="KW-0472">Membrane</keyword>
<evidence type="ECO:0000313" key="3">
    <source>
        <dbReference type="EMBL" id="KAG2101295.1"/>
    </source>
</evidence>
<feature type="region of interest" description="Disordered" evidence="1">
    <location>
        <begin position="222"/>
        <end position="244"/>
    </location>
</feature>
<dbReference type="AlphaFoldDB" id="A0A9P7F1N2"/>
<evidence type="ECO:0000256" key="1">
    <source>
        <dbReference type="SAM" id="MobiDB-lite"/>
    </source>
</evidence>
<dbReference type="OrthoDB" id="2661713at2759"/>
<keyword evidence="2" id="KW-1133">Transmembrane helix</keyword>
<evidence type="ECO:0000313" key="4">
    <source>
        <dbReference type="Proteomes" id="UP000823399"/>
    </source>
</evidence>
<dbReference type="Proteomes" id="UP000823399">
    <property type="component" value="Unassembled WGS sequence"/>
</dbReference>
<organism evidence="3 4">
    <name type="scientific">Suillus discolor</name>
    <dbReference type="NCBI Taxonomy" id="1912936"/>
    <lineage>
        <taxon>Eukaryota</taxon>
        <taxon>Fungi</taxon>
        <taxon>Dikarya</taxon>
        <taxon>Basidiomycota</taxon>
        <taxon>Agaricomycotina</taxon>
        <taxon>Agaricomycetes</taxon>
        <taxon>Agaricomycetidae</taxon>
        <taxon>Boletales</taxon>
        <taxon>Suillineae</taxon>
        <taxon>Suillaceae</taxon>
        <taxon>Suillus</taxon>
    </lineage>
</organism>
<dbReference type="EMBL" id="JABBWM010000051">
    <property type="protein sequence ID" value="KAG2101295.1"/>
    <property type="molecule type" value="Genomic_DNA"/>
</dbReference>
<dbReference type="RefSeq" id="XP_041289773.1">
    <property type="nucleotide sequence ID" value="XM_041441881.1"/>
</dbReference>
<reference evidence="3" key="1">
    <citation type="journal article" date="2020" name="New Phytol.">
        <title>Comparative genomics reveals dynamic genome evolution in host specialist ectomycorrhizal fungi.</title>
        <authorList>
            <person name="Lofgren L.A."/>
            <person name="Nguyen N.H."/>
            <person name="Vilgalys R."/>
            <person name="Ruytinx J."/>
            <person name="Liao H.L."/>
            <person name="Branco S."/>
            <person name="Kuo A."/>
            <person name="LaButti K."/>
            <person name="Lipzen A."/>
            <person name="Andreopoulos W."/>
            <person name="Pangilinan J."/>
            <person name="Riley R."/>
            <person name="Hundley H."/>
            <person name="Na H."/>
            <person name="Barry K."/>
            <person name="Grigoriev I.V."/>
            <person name="Stajich J.E."/>
            <person name="Kennedy P.G."/>
        </authorList>
    </citation>
    <scope>NUCLEOTIDE SEQUENCE</scope>
    <source>
        <strain evidence="3">FC423</strain>
    </source>
</reference>
<gene>
    <name evidence="3" type="ORF">F5147DRAFT_776644</name>
</gene>
<keyword evidence="4" id="KW-1185">Reference proteome</keyword>
<name>A0A9P7F1N2_9AGAM</name>